<keyword evidence="3 4" id="KW-0472">Membrane</keyword>
<dbReference type="SUPFAM" id="SSF103473">
    <property type="entry name" value="MFS general substrate transporter"/>
    <property type="match status" value="1"/>
</dbReference>
<evidence type="ECO:0000256" key="2">
    <source>
        <dbReference type="ARBA" id="ARBA00022989"/>
    </source>
</evidence>
<dbReference type="PANTHER" id="PTHR11360:SF308">
    <property type="entry name" value="BLL3089 PROTEIN"/>
    <property type="match status" value="1"/>
</dbReference>
<dbReference type="OrthoDB" id="7200137at2"/>
<dbReference type="InterPro" id="IPR011701">
    <property type="entry name" value="MFS"/>
</dbReference>
<evidence type="ECO:0000256" key="4">
    <source>
        <dbReference type="SAM" id="Phobius"/>
    </source>
</evidence>
<feature type="transmembrane region" description="Helical" evidence="4">
    <location>
        <begin position="272"/>
        <end position="298"/>
    </location>
</feature>
<feature type="transmembrane region" description="Helical" evidence="4">
    <location>
        <begin position="243"/>
        <end position="260"/>
    </location>
</feature>
<dbReference type="Gene3D" id="1.20.1250.20">
    <property type="entry name" value="MFS general substrate transporter like domains"/>
    <property type="match status" value="1"/>
</dbReference>
<dbReference type="InterPro" id="IPR050327">
    <property type="entry name" value="Proton-linked_MCT"/>
</dbReference>
<proteinExistence type="predicted"/>
<feature type="transmembrane region" description="Helical" evidence="4">
    <location>
        <begin position="304"/>
        <end position="331"/>
    </location>
</feature>
<gene>
    <name evidence="5" type="ORF">BA011_09780</name>
</gene>
<sequence>MDDRKLPVSALWGIGLTQIIGYGTLFYAFSILVPDIARQLGWSEQWVFGAFSGSLLAGSLIAPTAGHWADRIGAGKLMAFGSVGAAISLLLTAAAPGPITFCLALALTQVVSATVLYSTAFVAIVQIGGRKAQKSIVHLTLIAGFASTVFWPLTSWLHDWMSWRQVYLLFALLNIGICFPIHLWLARLSSSKVAGEQSAQSSTSAVSSTTPSSKGQLIFVLMLIGFAIEGYALSAVLVHMVPLTLALGLGASGIYIASLFGPSQVASRFVNLLFGGGLSQTWLAVIATLFLPLGLAILLPTSPWIVGAVVFAICMGLGSGLTSIVGGTLPLELFGREGYGKRLGWCTSAKQFTSAIAPVSMSASMSAIGIVPSLWIVGLIGMVGAMAFLAIPLIVRQRIITSPLSA</sequence>
<name>A0A1B1C8C3_RHILE</name>
<feature type="transmembrane region" description="Helical" evidence="4">
    <location>
        <begin position="166"/>
        <end position="185"/>
    </location>
</feature>
<dbReference type="EMBL" id="CP016286">
    <property type="protein sequence ID" value="ANP85991.1"/>
    <property type="molecule type" value="Genomic_DNA"/>
</dbReference>
<organism evidence="5 6">
    <name type="scientific">Rhizobium leguminosarum</name>
    <dbReference type="NCBI Taxonomy" id="384"/>
    <lineage>
        <taxon>Bacteria</taxon>
        <taxon>Pseudomonadati</taxon>
        <taxon>Pseudomonadota</taxon>
        <taxon>Alphaproteobacteria</taxon>
        <taxon>Hyphomicrobiales</taxon>
        <taxon>Rhizobiaceae</taxon>
        <taxon>Rhizobium/Agrobacterium group</taxon>
        <taxon>Rhizobium</taxon>
    </lineage>
</organism>
<reference evidence="5 6" key="1">
    <citation type="submission" date="2016-06" db="EMBL/GenBank/DDBJ databases">
        <title>Microsymbionts genomes from the relict species Vavilovia formosa.</title>
        <authorList>
            <person name="Chirak E."/>
            <person name="Kimeklis A."/>
            <person name="Andronov E."/>
        </authorList>
    </citation>
    <scope>NUCLEOTIDE SEQUENCE [LARGE SCALE GENOMIC DNA]</scope>
    <source>
        <strain evidence="5 6">Vaf10</strain>
    </source>
</reference>
<feature type="transmembrane region" description="Helical" evidence="4">
    <location>
        <begin position="103"/>
        <end position="124"/>
    </location>
</feature>
<protein>
    <submittedName>
        <fullName evidence="5">MFS transporter</fullName>
    </submittedName>
</protein>
<evidence type="ECO:0000256" key="3">
    <source>
        <dbReference type="ARBA" id="ARBA00023136"/>
    </source>
</evidence>
<feature type="transmembrane region" description="Helical" evidence="4">
    <location>
        <begin position="217"/>
        <end position="237"/>
    </location>
</feature>
<dbReference type="AlphaFoldDB" id="A0A1B1C8C3"/>
<evidence type="ECO:0000313" key="6">
    <source>
        <dbReference type="Proteomes" id="UP000092691"/>
    </source>
</evidence>
<dbReference type="Pfam" id="PF07690">
    <property type="entry name" value="MFS_1"/>
    <property type="match status" value="1"/>
</dbReference>
<feature type="transmembrane region" description="Helical" evidence="4">
    <location>
        <begin position="376"/>
        <end position="395"/>
    </location>
</feature>
<dbReference type="NCBIfam" id="NF033733">
    <property type="entry name" value="MFS_ArsK"/>
    <property type="match status" value="1"/>
</dbReference>
<evidence type="ECO:0000256" key="1">
    <source>
        <dbReference type="ARBA" id="ARBA00022692"/>
    </source>
</evidence>
<evidence type="ECO:0000313" key="5">
    <source>
        <dbReference type="EMBL" id="ANP85991.1"/>
    </source>
</evidence>
<dbReference type="Proteomes" id="UP000092691">
    <property type="component" value="Chromosome"/>
</dbReference>
<keyword evidence="2 4" id="KW-1133">Transmembrane helix</keyword>
<feature type="transmembrane region" description="Helical" evidence="4">
    <location>
        <begin position="77"/>
        <end position="97"/>
    </location>
</feature>
<keyword evidence="1 4" id="KW-0812">Transmembrane</keyword>
<accession>A0A1B1C8C3</accession>
<feature type="transmembrane region" description="Helical" evidence="4">
    <location>
        <begin position="45"/>
        <end position="65"/>
    </location>
</feature>
<feature type="transmembrane region" description="Helical" evidence="4">
    <location>
        <begin position="12"/>
        <end position="33"/>
    </location>
</feature>
<dbReference type="InterPro" id="IPR036259">
    <property type="entry name" value="MFS_trans_sf"/>
</dbReference>
<feature type="transmembrane region" description="Helical" evidence="4">
    <location>
        <begin position="136"/>
        <end position="154"/>
    </location>
</feature>
<dbReference type="PANTHER" id="PTHR11360">
    <property type="entry name" value="MONOCARBOXYLATE TRANSPORTER"/>
    <property type="match status" value="1"/>
</dbReference>
<dbReference type="GO" id="GO:0022857">
    <property type="term" value="F:transmembrane transporter activity"/>
    <property type="evidence" value="ECO:0007669"/>
    <property type="project" value="InterPro"/>
</dbReference>